<feature type="transmembrane region" description="Helical" evidence="1">
    <location>
        <begin position="148"/>
        <end position="172"/>
    </location>
</feature>
<name>A0A1D1ZDS8_9ARAE</name>
<keyword evidence="1" id="KW-0472">Membrane</keyword>
<evidence type="ECO:0000256" key="1">
    <source>
        <dbReference type="SAM" id="Phobius"/>
    </source>
</evidence>
<gene>
    <name evidence="2" type="primary">lipA_12</name>
    <name evidence="2" type="ORF">g.47820</name>
</gene>
<feature type="transmembrane region" description="Helical" evidence="1">
    <location>
        <begin position="226"/>
        <end position="245"/>
    </location>
</feature>
<feature type="transmembrane region" description="Helical" evidence="1">
    <location>
        <begin position="116"/>
        <end position="136"/>
    </location>
</feature>
<evidence type="ECO:0000313" key="2">
    <source>
        <dbReference type="EMBL" id="JAT65007.1"/>
    </source>
</evidence>
<dbReference type="EMBL" id="GDJX01002929">
    <property type="protein sequence ID" value="JAT65007.1"/>
    <property type="molecule type" value="Transcribed_RNA"/>
</dbReference>
<dbReference type="AlphaFoldDB" id="A0A1D1ZDS8"/>
<dbReference type="PANTHER" id="PTHR33918">
    <property type="entry name" value="OS01G0704200 PROTEIN"/>
    <property type="match status" value="1"/>
</dbReference>
<keyword evidence="1" id="KW-0812">Transmembrane</keyword>
<feature type="transmembrane region" description="Helical" evidence="1">
    <location>
        <begin position="193"/>
        <end position="214"/>
    </location>
</feature>
<organism evidence="2">
    <name type="scientific">Anthurium amnicola</name>
    <dbReference type="NCBI Taxonomy" id="1678845"/>
    <lineage>
        <taxon>Eukaryota</taxon>
        <taxon>Viridiplantae</taxon>
        <taxon>Streptophyta</taxon>
        <taxon>Embryophyta</taxon>
        <taxon>Tracheophyta</taxon>
        <taxon>Spermatophyta</taxon>
        <taxon>Magnoliopsida</taxon>
        <taxon>Liliopsida</taxon>
        <taxon>Araceae</taxon>
        <taxon>Pothoideae</taxon>
        <taxon>Potheae</taxon>
        <taxon>Anthurium</taxon>
    </lineage>
</organism>
<protein>
    <submittedName>
        <fullName evidence="2">Lipoyl synthase</fullName>
    </submittedName>
</protein>
<feature type="transmembrane region" description="Helical" evidence="1">
    <location>
        <begin position="297"/>
        <end position="318"/>
    </location>
</feature>
<dbReference type="PANTHER" id="PTHR33918:SF3">
    <property type="entry name" value="CYTOCHROME P450 FAMILY PROTEIN"/>
    <property type="match status" value="1"/>
</dbReference>
<keyword evidence="1" id="KW-1133">Transmembrane helix</keyword>
<sequence>MAMASLPLSLPIISTNSISRYRFPSTAGSLFLGQKIRYPFYRAQFKTVGLHCTKLYPWETSPTDAPAGEGASIIKGSSIFESIKTKETDDIPILENVENVIDMKVQPPMQHEPLKWPMWLLGPMVLLLTGMVPTLWLPLSSVFLGANIAGVLALVGLDCIFNMGATLFLLMADACARRKRESYANNSQVPLTYMFWNMGANVIGFIVPLGMLLASYRGHLLPQLPSISFVVLFGPYLLLLSTQMLTEMLTWHWKSPVWLVTPVVYEAYRVLQLMRGLRLGTEVGVPAWTMDTIRGLVSWWVLILGIQLMRVAWFAGYVPQIQEQP</sequence>
<accession>A0A1D1ZDS8</accession>
<reference evidence="2" key="1">
    <citation type="submission" date="2015-07" db="EMBL/GenBank/DDBJ databases">
        <title>Transcriptome Assembly of Anthurium amnicola.</title>
        <authorList>
            <person name="Suzuki J."/>
        </authorList>
    </citation>
    <scope>NUCLEOTIDE SEQUENCE</scope>
</reference>
<proteinExistence type="predicted"/>